<gene>
    <name evidence="2" type="ORF">LPC04_20965</name>
</gene>
<comment type="caution">
    <text evidence="2">The sequence shown here is derived from an EMBL/GenBank/DDBJ whole genome shotgun (WGS) entry which is preliminary data.</text>
</comment>
<keyword evidence="1" id="KW-0472">Membrane</keyword>
<evidence type="ECO:0000313" key="3">
    <source>
        <dbReference type="Proteomes" id="UP001139353"/>
    </source>
</evidence>
<feature type="transmembrane region" description="Helical" evidence="1">
    <location>
        <begin position="196"/>
        <end position="216"/>
    </location>
</feature>
<protein>
    <submittedName>
        <fullName evidence="2">DUF3667 domain-containing protein</fullName>
    </submittedName>
</protein>
<dbReference type="Pfam" id="PF12412">
    <property type="entry name" value="DUF3667"/>
    <property type="match status" value="1"/>
</dbReference>
<keyword evidence="1" id="KW-0812">Transmembrane</keyword>
<reference evidence="2" key="1">
    <citation type="submission" date="2021-11" db="EMBL/GenBank/DDBJ databases">
        <title>BS-T2-15 a new species belonging to the Comamonadaceae family isolated from the soil of a French oak forest.</title>
        <authorList>
            <person name="Mieszkin S."/>
            <person name="Alain K."/>
        </authorList>
    </citation>
    <scope>NUCLEOTIDE SEQUENCE</scope>
    <source>
        <strain evidence="2">BS-T2-15</strain>
    </source>
</reference>
<feature type="transmembrane region" description="Helical" evidence="1">
    <location>
        <begin position="236"/>
        <end position="259"/>
    </location>
</feature>
<sequence>MSHPPARTDLACRNCGAQAPSKFCPDCGQETTLHPPTLGEFLHEFVGHYVALEGELWRTLWVLLRRPGRLTREYLDGRRRRYVLPLRLYLTASFLFFLVLKLTAGSLAPDTHVLVGQRQVTLAQFKAEAAAEAAAKASGATPATHHGPMERAHPNCGGASQPACGRIVGILDRGLAELQEHPQESMEHMRTHFLGWAPYAIFVLLPAFAGLMQLAYLGRRMTYGEHFVFSLHLHAFWFLALLVIALLPDSVSGIVWLAVPAYGTWAMRETYGGRWLPTVLRAVLVSVIYGVVLGVALLALGTALLASA</sequence>
<feature type="transmembrane region" description="Helical" evidence="1">
    <location>
        <begin position="88"/>
        <end position="108"/>
    </location>
</feature>
<proteinExistence type="predicted"/>
<feature type="transmembrane region" description="Helical" evidence="1">
    <location>
        <begin position="279"/>
        <end position="306"/>
    </location>
</feature>
<accession>A0A9X1YMI2</accession>
<dbReference type="InterPro" id="IPR022134">
    <property type="entry name" value="DUF3667"/>
</dbReference>
<dbReference type="AlphaFoldDB" id="A0A9X1YMI2"/>
<evidence type="ECO:0000256" key="1">
    <source>
        <dbReference type="SAM" id="Phobius"/>
    </source>
</evidence>
<keyword evidence="1" id="KW-1133">Transmembrane helix</keyword>
<dbReference type="RefSeq" id="WP_275684228.1">
    <property type="nucleotide sequence ID" value="NZ_JAJLJH010000007.1"/>
</dbReference>
<keyword evidence="3" id="KW-1185">Reference proteome</keyword>
<name>A0A9X1YMI2_9BURK</name>
<organism evidence="2 3">
    <name type="scientific">Scleromatobacter humisilvae</name>
    <dbReference type="NCBI Taxonomy" id="2897159"/>
    <lineage>
        <taxon>Bacteria</taxon>
        <taxon>Pseudomonadati</taxon>
        <taxon>Pseudomonadota</taxon>
        <taxon>Betaproteobacteria</taxon>
        <taxon>Burkholderiales</taxon>
        <taxon>Sphaerotilaceae</taxon>
        <taxon>Scleromatobacter</taxon>
    </lineage>
</organism>
<dbReference type="EMBL" id="JAJLJH010000007">
    <property type="protein sequence ID" value="MCK9688185.1"/>
    <property type="molecule type" value="Genomic_DNA"/>
</dbReference>
<evidence type="ECO:0000313" key="2">
    <source>
        <dbReference type="EMBL" id="MCK9688185.1"/>
    </source>
</evidence>
<dbReference type="Proteomes" id="UP001139353">
    <property type="component" value="Unassembled WGS sequence"/>
</dbReference>